<dbReference type="InterPro" id="IPR016024">
    <property type="entry name" value="ARM-type_fold"/>
</dbReference>
<evidence type="ECO:0008006" key="3">
    <source>
        <dbReference type="Google" id="ProtNLM"/>
    </source>
</evidence>
<dbReference type="EnsemblMetazoa" id="GPPI045845-RA">
    <property type="protein sequence ID" value="GPPI045845-PA"/>
    <property type="gene ID" value="GPPI045845"/>
</dbReference>
<dbReference type="Gene3D" id="1.25.10.10">
    <property type="entry name" value="Leucine-rich Repeat Variant"/>
    <property type="match status" value="1"/>
</dbReference>
<reference evidence="1" key="2">
    <citation type="submission" date="2020-05" db="UniProtKB">
        <authorList>
            <consortium name="EnsemblMetazoa"/>
        </authorList>
    </citation>
    <scope>IDENTIFICATION</scope>
    <source>
        <strain evidence="1">IAEA</strain>
    </source>
</reference>
<organism evidence="1 2">
    <name type="scientific">Glossina palpalis gambiensis</name>
    <dbReference type="NCBI Taxonomy" id="67801"/>
    <lineage>
        <taxon>Eukaryota</taxon>
        <taxon>Metazoa</taxon>
        <taxon>Ecdysozoa</taxon>
        <taxon>Arthropoda</taxon>
        <taxon>Hexapoda</taxon>
        <taxon>Insecta</taxon>
        <taxon>Pterygota</taxon>
        <taxon>Neoptera</taxon>
        <taxon>Endopterygota</taxon>
        <taxon>Diptera</taxon>
        <taxon>Brachycera</taxon>
        <taxon>Muscomorpha</taxon>
        <taxon>Hippoboscoidea</taxon>
        <taxon>Glossinidae</taxon>
        <taxon>Glossina</taxon>
    </lineage>
</organism>
<dbReference type="VEuPathDB" id="VectorBase:GPPI045845"/>
<keyword evidence="2" id="KW-1185">Reference proteome</keyword>
<sequence>MLLVTITACKRIVCNFGLDGRPNSIDSTEPLLQLVAIWHSKESPACEMVGSPIKDNHSECDTVCILGGTAPLLAMMVSLAITLRKAALEVVKKLSLGSRYRVNVLFDHNIISFLKPLLAQVDGDADVLIQTLIFLCYLTQGGNQGQERNIRSKYFAIANRRFA</sequence>
<reference evidence="2" key="1">
    <citation type="submission" date="2015-01" db="EMBL/GenBank/DDBJ databases">
        <authorList>
            <person name="Aksoy S."/>
            <person name="Warren W."/>
            <person name="Wilson R.K."/>
        </authorList>
    </citation>
    <scope>NUCLEOTIDE SEQUENCE [LARGE SCALE GENOMIC DNA]</scope>
    <source>
        <strain evidence="2">IAEA</strain>
    </source>
</reference>
<dbReference type="Proteomes" id="UP000092460">
    <property type="component" value="Unassembled WGS sequence"/>
</dbReference>
<dbReference type="EMBL" id="JXJN01023549">
    <property type="status" value="NOT_ANNOTATED_CDS"/>
    <property type="molecule type" value="Genomic_DNA"/>
</dbReference>
<dbReference type="SUPFAM" id="SSF48371">
    <property type="entry name" value="ARM repeat"/>
    <property type="match status" value="1"/>
</dbReference>
<proteinExistence type="predicted"/>
<accession>A0A1B0C0E0</accession>
<name>A0A1B0C0E0_9MUSC</name>
<dbReference type="STRING" id="67801.A0A1B0C0E0"/>
<protein>
    <recommendedName>
        <fullName evidence="3">Armadillo repeat-containing domain-containing protein</fullName>
    </recommendedName>
</protein>
<dbReference type="InterPro" id="IPR011989">
    <property type="entry name" value="ARM-like"/>
</dbReference>
<dbReference type="AlphaFoldDB" id="A0A1B0C0E0"/>
<evidence type="ECO:0000313" key="2">
    <source>
        <dbReference type="Proteomes" id="UP000092460"/>
    </source>
</evidence>
<evidence type="ECO:0000313" key="1">
    <source>
        <dbReference type="EnsemblMetazoa" id="GPPI045845-PA"/>
    </source>
</evidence>